<dbReference type="InterPro" id="IPR036010">
    <property type="entry name" value="2Fe-2S_ferredoxin-like_sf"/>
</dbReference>
<dbReference type="InterPro" id="IPR041414">
    <property type="entry name" value="Raco-like_middle"/>
</dbReference>
<evidence type="ECO:0000313" key="3">
    <source>
        <dbReference type="Proteomes" id="UP000199800"/>
    </source>
</evidence>
<accession>A0A1H9YKZ4</accession>
<dbReference type="PROSITE" id="PS51085">
    <property type="entry name" value="2FE2S_FER_2"/>
    <property type="match status" value="1"/>
</dbReference>
<dbReference type="InterPro" id="IPR042259">
    <property type="entry name" value="Raco-like_middle_sf"/>
</dbReference>
<sequence>MDAGSIRKAAKMYLTVIGEKESKETKKRLLTFEIGETVTQVLRRNGIFPAMPCGGRGTCGKCRVKVVNGHLPVTEADNRLLTKEQRKEGLRLGCKAILTENVTIQVEEEAEYEVLCNDSKTIECQKQKEDGRELAIAIDIGTTTIALQLLDMHSGETVRSLGELNRQRSYGADVVSRISACNNGAEGELRKLIRSQIADMILRMDVKALAKIVIAANTTMCHILMGYRCETLGSYPFKPVNIKTILTSSEVLFGDQVPRCPVEIIPGISTYVGADIVSGLVTCGFAKSDRVNVLIDLGTNGEMAIGNREHILVTSAAAGPAFEGGNITCGTGSVPGAISGAKIRYGIARVETIQNKNPVGICGSGVLELAAELLKNQIIDEDGTFLEKYMEKGFPVAISSTGKIVLTQKDIREIQMAKSAVYSALCLLVKRYGAELEDVDTVYLAGGFGFHVNIEKAVAIGLLPYEWKDKIVVAGNTSLQGAKEAILKKDFLQRAEAVVNVSKEISLALEKEFNQYYMVNMHFSKKQE</sequence>
<dbReference type="Pfam" id="PF17651">
    <property type="entry name" value="Raco_middle"/>
    <property type="match status" value="1"/>
</dbReference>
<dbReference type="InterPro" id="IPR052911">
    <property type="entry name" value="Corrinoid_activation_enz"/>
</dbReference>
<evidence type="ECO:0000313" key="2">
    <source>
        <dbReference type="EMBL" id="SES69676.1"/>
    </source>
</evidence>
<keyword evidence="3" id="KW-1185">Reference proteome</keyword>
<dbReference type="AlphaFoldDB" id="A0A1H9YKZ4"/>
<dbReference type="InterPro" id="IPR027980">
    <property type="entry name" value="RACo_C"/>
</dbReference>
<proteinExistence type="predicted"/>
<dbReference type="InterPro" id="IPR001041">
    <property type="entry name" value="2Fe-2S_ferredoxin-type"/>
</dbReference>
<dbReference type="SUPFAM" id="SSF54292">
    <property type="entry name" value="2Fe-2S ferredoxin-like"/>
    <property type="match status" value="1"/>
</dbReference>
<organism evidence="2 3">
    <name type="scientific">[Clostridium] polysaccharolyticum</name>
    <dbReference type="NCBI Taxonomy" id="29364"/>
    <lineage>
        <taxon>Bacteria</taxon>
        <taxon>Bacillati</taxon>
        <taxon>Bacillota</taxon>
        <taxon>Clostridia</taxon>
        <taxon>Lachnospirales</taxon>
        <taxon>Lachnospiraceae</taxon>
    </lineage>
</organism>
<dbReference type="Pfam" id="PF14574">
    <property type="entry name" value="RACo_C_ter"/>
    <property type="match status" value="1"/>
</dbReference>
<evidence type="ECO:0000259" key="1">
    <source>
        <dbReference type="PROSITE" id="PS51085"/>
    </source>
</evidence>
<dbReference type="Gene3D" id="3.30.420.480">
    <property type="entry name" value="Domain of unknown function (DUF4445)"/>
    <property type="match status" value="1"/>
</dbReference>
<dbReference type="Proteomes" id="UP000199800">
    <property type="component" value="Unassembled WGS sequence"/>
</dbReference>
<dbReference type="PANTHER" id="PTHR42895:SF2">
    <property type="entry name" value="IRON-SULFUR CLUSTER PROTEIN"/>
    <property type="match status" value="1"/>
</dbReference>
<name>A0A1H9YKZ4_9FIRM</name>
<dbReference type="GO" id="GO:0051536">
    <property type="term" value="F:iron-sulfur cluster binding"/>
    <property type="evidence" value="ECO:0007669"/>
    <property type="project" value="InterPro"/>
</dbReference>
<dbReference type="EMBL" id="FOHN01000002">
    <property type="protein sequence ID" value="SES69676.1"/>
    <property type="molecule type" value="Genomic_DNA"/>
</dbReference>
<dbReference type="CDD" id="cd00207">
    <property type="entry name" value="fer2"/>
    <property type="match status" value="1"/>
</dbReference>
<dbReference type="InterPro" id="IPR012675">
    <property type="entry name" value="Beta-grasp_dom_sf"/>
</dbReference>
<gene>
    <name evidence="2" type="ORF">SAMN04487772_10276</name>
</gene>
<dbReference type="Gene3D" id="3.10.20.30">
    <property type="match status" value="1"/>
</dbReference>
<protein>
    <submittedName>
        <fullName evidence="2">Uncharacterized 2Fe-2 and 4Fe-4S clusters-containing protein, contains DUF4445 domain</fullName>
    </submittedName>
</protein>
<dbReference type="PANTHER" id="PTHR42895">
    <property type="entry name" value="IRON-SULFUR CLUSTER-BINDING PROTEIN-RELATED"/>
    <property type="match status" value="1"/>
</dbReference>
<dbReference type="Pfam" id="PF00111">
    <property type="entry name" value="Fer2"/>
    <property type="match status" value="1"/>
</dbReference>
<reference evidence="2 3" key="1">
    <citation type="submission" date="2016-10" db="EMBL/GenBank/DDBJ databases">
        <authorList>
            <person name="de Groot N.N."/>
        </authorList>
    </citation>
    <scope>NUCLEOTIDE SEQUENCE [LARGE SCALE GENOMIC DNA]</scope>
    <source>
        <strain evidence="2 3">DSM 1801</strain>
    </source>
</reference>
<feature type="domain" description="2Fe-2S ferredoxin-type" evidence="1">
    <location>
        <begin position="12"/>
        <end position="110"/>
    </location>
</feature>
<dbReference type="STRING" id="29364.SAMN04487772_10276"/>